<organism evidence="1 3">
    <name type="scientific">Formosa algae</name>
    <dbReference type="NCBI Taxonomy" id="225843"/>
    <lineage>
        <taxon>Bacteria</taxon>
        <taxon>Pseudomonadati</taxon>
        <taxon>Bacteroidota</taxon>
        <taxon>Flavobacteriia</taxon>
        <taxon>Flavobacteriales</taxon>
        <taxon>Flavobacteriaceae</taxon>
        <taxon>Formosa</taxon>
    </lineage>
</organism>
<proteinExistence type="predicted"/>
<evidence type="ECO:0000313" key="2">
    <source>
        <dbReference type="EMBL" id="MDQ0337226.1"/>
    </source>
</evidence>
<protein>
    <submittedName>
        <fullName evidence="1">Uncharacterized protein</fullName>
    </submittedName>
</protein>
<evidence type="ECO:0000313" key="4">
    <source>
        <dbReference type="Proteomes" id="UP001231587"/>
    </source>
</evidence>
<comment type="caution">
    <text evidence="1">The sequence shown here is derived from an EMBL/GenBank/DDBJ whole genome shotgun (WGS) entry which is preliminary data.</text>
</comment>
<dbReference type="Proteomes" id="UP001138672">
    <property type="component" value="Unassembled WGS sequence"/>
</dbReference>
<dbReference type="Proteomes" id="UP001231587">
    <property type="component" value="Unassembled WGS sequence"/>
</dbReference>
<evidence type="ECO:0000313" key="3">
    <source>
        <dbReference type="Proteomes" id="UP001138672"/>
    </source>
</evidence>
<feature type="non-terminal residue" evidence="1">
    <location>
        <position position="38"/>
    </location>
</feature>
<keyword evidence="4" id="KW-1185">Reference proteome</keyword>
<evidence type="ECO:0000313" key="1">
    <source>
        <dbReference type="EMBL" id="MBP1841754.1"/>
    </source>
</evidence>
<sequence>MELNFGTQNGLFFFVDNNRFQLLSTLSIQYVNELISLL</sequence>
<reference evidence="1" key="1">
    <citation type="submission" date="2021-03" db="EMBL/GenBank/DDBJ databases">
        <title>Genomic Encyclopedia of Type Strains, Phase IV (KMG-IV): sequencing the most valuable type-strain genomes for metagenomic binning, comparative biology and taxonomic classification.</title>
        <authorList>
            <person name="Goeker M."/>
        </authorList>
    </citation>
    <scope>NUCLEOTIDE SEQUENCE</scope>
    <source>
        <strain evidence="1">DSM 15523</strain>
        <strain evidence="2 4">DSM 16476</strain>
    </source>
</reference>
<name>A0A9X0YQ91_9FLAO</name>
<dbReference type="AlphaFoldDB" id="A0A9X0YQ91"/>
<accession>A0A9X0YQ91</accession>
<dbReference type="EMBL" id="JAGGJQ010000021">
    <property type="protein sequence ID" value="MBP1841754.1"/>
    <property type="molecule type" value="Genomic_DNA"/>
</dbReference>
<gene>
    <name evidence="1" type="ORF">J2Z56_003694</name>
    <name evidence="2" type="ORF">J2Z57_003690</name>
</gene>
<dbReference type="EMBL" id="JAUSUU010000022">
    <property type="protein sequence ID" value="MDQ0337226.1"/>
    <property type="molecule type" value="Genomic_DNA"/>
</dbReference>